<keyword evidence="3" id="KW-1185">Reference proteome</keyword>
<sequence length="317" mass="34879">MTDPSRLAQIEADLAAAAELRRRHSDLTQRLTTERAQLKLVEERVRTLRGHLIDEAKDVEVLESFSPTRIWATLRGSRADDLARERAEHEAARYAVAEAEARRDAVSRDVESLQAQVEGLGDVDDVQRRAVAAKEQWALANDPVVAAALEDIARERGRLTASRKEAAEAYAAGEPALALVEQAVQLLGSAESWSTADTFFGGGVLTDMMKYEKMDEAADVLHRADVALGRFSRELADVGVDGIDSVQVDTMTRTFDMYFDNIFTDMAVRSRIQDAGRKAGAARQAVRQALLGLEKTSQDIAGQLAQLEEKRSWLLSG</sequence>
<evidence type="ECO:0000313" key="2">
    <source>
        <dbReference type="EMBL" id="MBE1609146.1"/>
    </source>
</evidence>
<dbReference type="RefSeq" id="WP_192752772.1">
    <property type="nucleotide sequence ID" value="NZ_BAABJL010000142.1"/>
</dbReference>
<keyword evidence="1" id="KW-0175">Coiled coil</keyword>
<reference evidence="2" key="1">
    <citation type="submission" date="2020-10" db="EMBL/GenBank/DDBJ databases">
        <title>Sequencing the genomes of 1000 actinobacteria strains.</title>
        <authorList>
            <person name="Klenk H.-P."/>
        </authorList>
    </citation>
    <scope>NUCLEOTIDE SEQUENCE</scope>
    <source>
        <strain evidence="2">DSM 45354</strain>
    </source>
</reference>
<name>A0A927MZ03_9ACTN</name>
<organism evidence="2 3">
    <name type="scientific">Actinopolymorpha pittospori</name>
    <dbReference type="NCBI Taxonomy" id="648752"/>
    <lineage>
        <taxon>Bacteria</taxon>
        <taxon>Bacillati</taxon>
        <taxon>Actinomycetota</taxon>
        <taxon>Actinomycetes</taxon>
        <taxon>Propionibacteriales</taxon>
        <taxon>Actinopolymorphaceae</taxon>
        <taxon>Actinopolymorpha</taxon>
    </lineage>
</organism>
<proteinExistence type="predicted"/>
<gene>
    <name evidence="2" type="ORF">HEB94_005994</name>
</gene>
<dbReference type="EMBL" id="JADBEM010000001">
    <property type="protein sequence ID" value="MBE1609146.1"/>
    <property type="molecule type" value="Genomic_DNA"/>
</dbReference>
<evidence type="ECO:0000256" key="1">
    <source>
        <dbReference type="SAM" id="Coils"/>
    </source>
</evidence>
<evidence type="ECO:0000313" key="3">
    <source>
        <dbReference type="Proteomes" id="UP000638648"/>
    </source>
</evidence>
<protein>
    <submittedName>
        <fullName evidence="2">Nucleic acid-binding Zn-ribbon protein</fullName>
    </submittedName>
</protein>
<accession>A0A927MZ03</accession>
<dbReference type="AlphaFoldDB" id="A0A927MZ03"/>
<comment type="caution">
    <text evidence="2">The sequence shown here is derived from an EMBL/GenBank/DDBJ whole genome shotgun (WGS) entry which is preliminary data.</text>
</comment>
<feature type="coiled-coil region" evidence="1">
    <location>
        <begin position="82"/>
        <end position="116"/>
    </location>
</feature>
<dbReference type="Proteomes" id="UP000638648">
    <property type="component" value="Unassembled WGS sequence"/>
</dbReference>